<dbReference type="Proteomes" id="UP000006253">
    <property type="component" value="Unassembled WGS sequence"/>
</dbReference>
<dbReference type="AlphaFoldDB" id="A0A0E2B0V7"/>
<proteinExistence type="predicted"/>
<evidence type="ECO:0000313" key="1">
    <source>
        <dbReference type="EMBL" id="EKO14858.1"/>
    </source>
</evidence>
<dbReference type="Gene3D" id="3.40.1000.10">
    <property type="entry name" value="Mog1/PsbP, alpha/beta/alpha sandwich"/>
    <property type="match status" value="1"/>
</dbReference>
<reference evidence="1 2" key="1">
    <citation type="submission" date="2012-10" db="EMBL/GenBank/DDBJ databases">
        <authorList>
            <person name="Harkins D.M."/>
            <person name="Durkin A.S."/>
            <person name="Brinkac L.M."/>
            <person name="Selengut J.D."/>
            <person name="Sanka R."/>
            <person name="DePew J."/>
            <person name="Purushe J."/>
            <person name="Peacock S.J."/>
            <person name="Thaipadungpanit J."/>
            <person name="Wuthiekanun V.W."/>
            <person name="Day N.P."/>
            <person name="Vinetz J.M."/>
            <person name="Sutton G.G."/>
            <person name="Nelson W.C."/>
            <person name="Fouts D.E."/>
        </authorList>
    </citation>
    <scope>NUCLEOTIDE SEQUENCE [LARGE SCALE GENOMIC DNA]</scope>
    <source>
        <strain evidence="1 2">H1</strain>
    </source>
</reference>
<dbReference type="RefSeq" id="WP_004766236.1">
    <property type="nucleotide sequence ID" value="NZ_AHMY02000051.1"/>
</dbReference>
<gene>
    <name evidence="1" type="ORF">LEP1GSC081_1547</name>
</gene>
<name>A0A0E2B0V7_9LEPT</name>
<evidence type="ECO:0000313" key="2">
    <source>
        <dbReference type="Proteomes" id="UP000006253"/>
    </source>
</evidence>
<organism evidence="1 2">
    <name type="scientific">Leptospira kirschneri str. H1</name>
    <dbReference type="NCBI Taxonomy" id="1049966"/>
    <lineage>
        <taxon>Bacteria</taxon>
        <taxon>Pseudomonadati</taxon>
        <taxon>Spirochaetota</taxon>
        <taxon>Spirochaetia</taxon>
        <taxon>Leptospirales</taxon>
        <taxon>Leptospiraceae</taxon>
        <taxon>Leptospira</taxon>
    </lineage>
</organism>
<dbReference type="EMBL" id="AHMY02000051">
    <property type="protein sequence ID" value="EKO14858.1"/>
    <property type="molecule type" value="Genomic_DNA"/>
</dbReference>
<accession>A0A0E2B0V7</accession>
<sequence>MSIAITELKILEILKCQEIEAACLKNPGKDSGKGFFMSKAPEYKLYNSPNGWYSMIIPAHWVHMVIEGIPAFFEENGTGALQVYAFENKSGNYDLREELERYLKTHEIDFDEDKVASFDNEEGSKIMACEFMKEDRFWMVYMIANRKRIILLTYNGDETPHNYLINELTTIISSIRFS</sequence>
<protein>
    <recommendedName>
        <fullName evidence="3">PF08786 domain protein</fullName>
    </recommendedName>
</protein>
<evidence type="ECO:0008006" key="3">
    <source>
        <dbReference type="Google" id="ProtNLM"/>
    </source>
</evidence>
<comment type="caution">
    <text evidence="1">The sequence shown here is derived from an EMBL/GenBank/DDBJ whole genome shotgun (WGS) entry which is preliminary data.</text>
</comment>